<dbReference type="NCBIfam" id="TIGR00756">
    <property type="entry name" value="PPR"/>
    <property type="match status" value="3"/>
</dbReference>
<dbReference type="InterPro" id="IPR011990">
    <property type="entry name" value="TPR-like_helical_dom_sf"/>
</dbReference>
<comment type="caution">
    <text evidence="8">The sequence shown here is derived from an EMBL/GenBank/DDBJ whole genome shotgun (WGS) entry which is preliminary data.</text>
</comment>
<feature type="domain" description="RWP-RK" evidence="7">
    <location>
        <begin position="95"/>
        <end position="181"/>
    </location>
</feature>
<evidence type="ECO:0000256" key="1">
    <source>
        <dbReference type="ARBA" id="ARBA00022737"/>
    </source>
</evidence>
<dbReference type="FunFam" id="1.25.40.10:FF:000348">
    <property type="entry name" value="Pentatricopeptide repeat-containing protein chloroplastic"/>
    <property type="match status" value="1"/>
</dbReference>
<dbReference type="PROSITE" id="PS51519">
    <property type="entry name" value="RWP_RK"/>
    <property type="match status" value="1"/>
</dbReference>
<protein>
    <submittedName>
        <fullName evidence="8">Pentatricopeptide repeat</fullName>
    </submittedName>
</protein>
<dbReference type="GO" id="GO:0008270">
    <property type="term" value="F:zinc ion binding"/>
    <property type="evidence" value="ECO:0007669"/>
    <property type="project" value="InterPro"/>
</dbReference>
<dbReference type="Pfam" id="PF13041">
    <property type="entry name" value="PPR_2"/>
    <property type="match status" value="2"/>
</dbReference>
<dbReference type="Pfam" id="PF01535">
    <property type="entry name" value="PPR"/>
    <property type="match status" value="3"/>
</dbReference>
<dbReference type="Pfam" id="PF14432">
    <property type="entry name" value="DYW_deaminase"/>
    <property type="match status" value="1"/>
</dbReference>
<dbReference type="GO" id="GO:0003723">
    <property type="term" value="F:RNA binding"/>
    <property type="evidence" value="ECO:0007669"/>
    <property type="project" value="InterPro"/>
</dbReference>
<keyword evidence="9" id="KW-1185">Reference proteome</keyword>
<dbReference type="STRING" id="29655.A0A0K9PEW7"/>
<dbReference type="GO" id="GO:0003677">
    <property type="term" value="F:DNA binding"/>
    <property type="evidence" value="ECO:0007669"/>
    <property type="project" value="UniProtKB-KW"/>
</dbReference>
<keyword evidence="5" id="KW-0539">Nucleus</keyword>
<evidence type="ECO:0000313" key="8">
    <source>
        <dbReference type="EMBL" id="KMZ66787.1"/>
    </source>
</evidence>
<accession>A0A0K9PEW7</accession>
<keyword evidence="1" id="KW-0677">Repeat</keyword>
<keyword evidence="3" id="KW-0238">DNA-binding</keyword>
<name>A0A0K9PEW7_ZOSMR</name>
<dbReference type="PANTHER" id="PTHR47926:SF367">
    <property type="entry name" value="DYW DOMAIN-CONTAINING PROTEIN"/>
    <property type="match status" value="1"/>
</dbReference>
<evidence type="ECO:0000256" key="4">
    <source>
        <dbReference type="ARBA" id="ARBA00023163"/>
    </source>
</evidence>
<evidence type="ECO:0000256" key="2">
    <source>
        <dbReference type="ARBA" id="ARBA00023015"/>
    </source>
</evidence>
<dbReference type="InterPro" id="IPR046848">
    <property type="entry name" value="E_motif"/>
</dbReference>
<dbReference type="OMA" id="HIHASKI"/>
<dbReference type="InterPro" id="IPR003035">
    <property type="entry name" value="RWP-RK_dom"/>
</dbReference>
<organism evidence="8 9">
    <name type="scientific">Zostera marina</name>
    <name type="common">Eelgrass</name>
    <dbReference type="NCBI Taxonomy" id="29655"/>
    <lineage>
        <taxon>Eukaryota</taxon>
        <taxon>Viridiplantae</taxon>
        <taxon>Streptophyta</taxon>
        <taxon>Embryophyta</taxon>
        <taxon>Tracheophyta</taxon>
        <taxon>Spermatophyta</taxon>
        <taxon>Magnoliopsida</taxon>
        <taxon>Liliopsida</taxon>
        <taxon>Zosteraceae</taxon>
        <taxon>Zostera</taxon>
    </lineage>
</organism>
<evidence type="ECO:0000259" key="7">
    <source>
        <dbReference type="PROSITE" id="PS51519"/>
    </source>
</evidence>
<dbReference type="GO" id="GO:0009451">
    <property type="term" value="P:RNA modification"/>
    <property type="evidence" value="ECO:0000318"/>
    <property type="project" value="GO_Central"/>
</dbReference>
<dbReference type="EMBL" id="LFYR01000957">
    <property type="protein sequence ID" value="KMZ66787.1"/>
    <property type="molecule type" value="Genomic_DNA"/>
</dbReference>
<dbReference type="OrthoDB" id="1654150at2759"/>
<feature type="repeat" description="PPR" evidence="6">
    <location>
        <begin position="595"/>
        <end position="629"/>
    </location>
</feature>
<dbReference type="InterPro" id="IPR046960">
    <property type="entry name" value="PPR_At4g14850-like_plant"/>
</dbReference>
<dbReference type="AlphaFoldDB" id="A0A0K9PEW7"/>
<evidence type="ECO:0000256" key="6">
    <source>
        <dbReference type="PROSITE-ProRule" id="PRU00708"/>
    </source>
</evidence>
<evidence type="ECO:0000256" key="3">
    <source>
        <dbReference type="ARBA" id="ARBA00023125"/>
    </source>
</evidence>
<dbReference type="FunFam" id="1.25.40.10:FF:000242">
    <property type="entry name" value="Pentatricopeptide repeat-containing protein"/>
    <property type="match status" value="1"/>
</dbReference>
<keyword evidence="2" id="KW-0805">Transcription regulation</keyword>
<feature type="repeat" description="PPR" evidence="6">
    <location>
        <begin position="494"/>
        <end position="528"/>
    </location>
</feature>
<evidence type="ECO:0000256" key="5">
    <source>
        <dbReference type="ARBA" id="ARBA00023242"/>
    </source>
</evidence>
<dbReference type="InterPro" id="IPR002885">
    <property type="entry name" value="PPR_rpt"/>
</dbReference>
<dbReference type="Gene3D" id="1.25.40.10">
    <property type="entry name" value="Tetratricopeptide repeat domain"/>
    <property type="match status" value="3"/>
</dbReference>
<dbReference type="Pfam" id="PF20431">
    <property type="entry name" value="E_motif"/>
    <property type="match status" value="1"/>
</dbReference>
<dbReference type="Proteomes" id="UP000036987">
    <property type="component" value="Unassembled WGS sequence"/>
</dbReference>
<feature type="repeat" description="PPR" evidence="6">
    <location>
        <begin position="463"/>
        <end position="493"/>
    </location>
</feature>
<keyword evidence="4" id="KW-0804">Transcription</keyword>
<gene>
    <name evidence="8" type="ORF">ZOSMA_289G00280</name>
</gene>
<dbReference type="PANTHER" id="PTHR47926">
    <property type="entry name" value="PENTATRICOPEPTIDE REPEAT-CONTAINING PROTEIN"/>
    <property type="match status" value="1"/>
</dbReference>
<evidence type="ECO:0000313" key="9">
    <source>
        <dbReference type="Proteomes" id="UP000036987"/>
    </source>
</evidence>
<reference evidence="9" key="1">
    <citation type="journal article" date="2016" name="Nature">
        <title>The genome of the seagrass Zostera marina reveals angiosperm adaptation to the sea.</title>
        <authorList>
            <person name="Olsen J.L."/>
            <person name="Rouze P."/>
            <person name="Verhelst B."/>
            <person name="Lin Y.-C."/>
            <person name="Bayer T."/>
            <person name="Collen J."/>
            <person name="Dattolo E."/>
            <person name="De Paoli E."/>
            <person name="Dittami S."/>
            <person name="Maumus F."/>
            <person name="Michel G."/>
            <person name="Kersting A."/>
            <person name="Lauritano C."/>
            <person name="Lohaus R."/>
            <person name="Toepel M."/>
            <person name="Tonon T."/>
            <person name="Vanneste K."/>
            <person name="Amirebrahimi M."/>
            <person name="Brakel J."/>
            <person name="Bostroem C."/>
            <person name="Chovatia M."/>
            <person name="Grimwood J."/>
            <person name="Jenkins J.W."/>
            <person name="Jueterbock A."/>
            <person name="Mraz A."/>
            <person name="Stam W.T."/>
            <person name="Tice H."/>
            <person name="Bornberg-Bauer E."/>
            <person name="Green P.J."/>
            <person name="Pearson G.A."/>
            <person name="Procaccini G."/>
            <person name="Duarte C.M."/>
            <person name="Schmutz J."/>
            <person name="Reusch T.B.H."/>
            <person name="Van de Peer Y."/>
        </authorList>
    </citation>
    <scope>NUCLEOTIDE SEQUENCE [LARGE SCALE GENOMIC DNA]</scope>
    <source>
        <strain evidence="9">cv. Finnish</strain>
    </source>
</reference>
<sequence length="905" mass="101958">MEDEDSESLFSEITGLRATSPIWDWQYDYYVGRNENIVPSAPVVDCGGLLPYRELFFQDDILPSMFDTDVGAMDDSRSSSSSTNVKVEEISTPMPVSMISMTTTVEKALSSLTFEEVSRYFYMPITRAAKELNVGLTLLKKRCRELGIPRWPHRKMKSLQTLINNVQELGMENGIAGESQLRCALEILEEEKKMIEKKPEIQLEEKTKRLRQAYFKANYKKRRLMDHQVVCSLLTANWNCEEQSRPVTVGTVVTGNTVAVVNRQGLIKGIQHAYTLPAMISRLNLQFRRIASSASLLPPLSFLPPNPTHSQILQAHSQVIVLNQSSSRAVLGHLLSFCATSSPVPPPPHYTLSIFQQIIVPNVFSTNNLIRCLSSSAAFNIYFSMRRRQTPTNNFTFPFVLSSLVKDQENPLLYEGLQIHTHVIGMGQESDVFVRNSLIHFYSVCGCLQDSRKVFDEMADTKDVVSFNAIIAGYLREGKIEDSEEVFAGMGIRDVVSWSTMIAGYVRSGFSEKAIQLFQQMRSCHVEVNESTFVTVLSACAQLGILEYGRYVHDVIADLRFPITIPVATGLIDMYAKCGKIEMSRVIFKLIPKKDVFLWNSMICGLALHGLGKEALDLYQTFLDQNLPPNPVTFVGVLNACSRAGLVEEGRRHFKSMVSEYHVEPEMEHYGCMVDLLGRAGLVKEGIELVESINCPSIQKDQVLWGTLLGACKTHGFLDLGIEIGKKLIELDPNHDGHYVLLAGVYAKDCKWEEVAKTRRLMADRGMSKVVGWSLIEIGGTLFKFVSGDRDHIHASKIHEMNNHVMCKLMEVGYVPDLSPVFHDVEEEEKFNMIKEHSERLAIAFGLLMIDAGKVIRVVKNLRVCGDCHEVSKLISKVFQREIVVRDGSRFHHFKDGLCSCLDYW</sequence>
<proteinExistence type="predicted"/>
<dbReference type="PROSITE" id="PS51375">
    <property type="entry name" value="PPR"/>
    <property type="match status" value="3"/>
</dbReference>
<dbReference type="Pfam" id="PF02042">
    <property type="entry name" value="RWP-RK"/>
    <property type="match status" value="1"/>
</dbReference>
<dbReference type="InterPro" id="IPR032867">
    <property type="entry name" value="DYW_dom"/>
</dbReference>